<keyword evidence="2" id="KW-0472">Membrane</keyword>
<evidence type="ECO:0000313" key="4">
    <source>
        <dbReference type="Proteomes" id="UP000444316"/>
    </source>
</evidence>
<keyword evidence="1" id="KW-0175">Coiled coil</keyword>
<dbReference type="AlphaFoldDB" id="A0A845I4J8"/>
<organism evidence="3 4">
    <name type="scientific">Duganella fentianensis</name>
    <dbReference type="NCBI Taxonomy" id="2692177"/>
    <lineage>
        <taxon>Bacteria</taxon>
        <taxon>Pseudomonadati</taxon>
        <taxon>Pseudomonadota</taxon>
        <taxon>Betaproteobacteria</taxon>
        <taxon>Burkholderiales</taxon>
        <taxon>Oxalobacteraceae</taxon>
        <taxon>Telluria group</taxon>
        <taxon>Duganella</taxon>
    </lineage>
</organism>
<keyword evidence="2" id="KW-1133">Transmembrane helix</keyword>
<evidence type="ECO:0000256" key="2">
    <source>
        <dbReference type="SAM" id="Phobius"/>
    </source>
</evidence>
<keyword evidence="4" id="KW-1185">Reference proteome</keyword>
<proteinExistence type="predicted"/>
<name>A0A845I4J8_9BURK</name>
<protein>
    <submittedName>
        <fullName evidence="3">Uncharacterized protein</fullName>
    </submittedName>
</protein>
<dbReference type="RefSeq" id="WP_161036660.1">
    <property type="nucleotide sequence ID" value="NZ_WWCL01000004.1"/>
</dbReference>
<feature type="transmembrane region" description="Helical" evidence="2">
    <location>
        <begin position="170"/>
        <end position="189"/>
    </location>
</feature>
<dbReference type="EMBL" id="WWCL01000004">
    <property type="protein sequence ID" value="MYN47277.1"/>
    <property type="molecule type" value="Genomic_DNA"/>
</dbReference>
<feature type="coiled-coil region" evidence="1">
    <location>
        <begin position="283"/>
        <end position="320"/>
    </location>
</feature>
<keyword evidence="2" id="KW-0812">Transmembrane</keyword>
<dbReference type="Proteomes" id="UP000444316">
    <property type="component" value="Unassembled WGS sequence"/>
</dbReference>
<evidence type="ECO:0000256" key="1">
    <source>
        <dbReference type="SAM" id="Coils"/>
    </source>
</evidence>
<gene>
    <name evidence="3" type="ORF">GTP23_19720</name>
</gene>
<comment type="caution">
    <text evidence="3">The sequence shown here is derived from an EMBL/GenBank/DDBJ whole genome shotgun (WGS) entry which is preliminary data.</text>
</comment>
<sequence length="321" mass="35686">MSSSADFSSTQKRGNIHKCPSCGAQLSAFVSACQSCGHEFTDIEANRSITALTDRFEQIEREADERGLSGRNREKAILEKRARVIRDFPVPNSREDLQQLMFFIQPKIVASVQPDPNIEDWRSKFIEVLNRARNAYKDDANMLAEFDRVEASLSASVGEHLQIKAKRNPLLFALLGGVVILGAVAAVSSQMDSRKQHQCEEQYTQDAQSEQARLEKLMQSAEQSYQGKAYPQAQAVAGKVRWELAATTCKVEENQKAGSLWDEKRAGLLAMIQKSVDADQAAAQAAADRVSAEKQAVEQKEAQVARIKAEKEQAQAVEKKW</sequence>
<reference evidence="3" key="1">
    <citation type="submission" date="2019-12" db="EMBL/GenBank/DDBJ databases">
        <title>Novel species isolated from a subtropical stream in China.</title>
        <authorList>
            <person name="Lu H."/>
        </authorList>
    </citation>
    <scope>NUCLEOTIDE SEQUENCE [LARGE SCALE GENOMIC DNA]</scope>
    <source>
        <strain evidence="3">FT93W</strain>
    </source>
</reference>
<accession>A0A845I4J8</accession>
<evidence type="ECO:0000313" key="3">
    <source>
        <dbReference type="EMBL" id="MYN47277.1"/>
    </source>
</evidence>